<feature type="region of interest" description="Disordered" evidence="4">
    <location>
        <begin position="265"/>
        <end position="292"/>
    </location>
</feature>
<evidence type="ECO:0000256" key="3">
    <source>
        <dbReference type="PROSITE-ProRule" id="PRU00059"/>
    </source>
</evidence>
<evidence type="ECO:0000256" key="1">
    <source>
        <dbReference type="ARBA" id="ARBA00023157"/>
    </source>
</evidence>
<dbReference type="InterPro" id="IPR009003">
    <property type="entry name" value="Peptidase_S1_PA"/>
</dbReference>
<sequence>MLVTNLLIILSYVGFIYGQAVHNVAIRSGQPFEDIKNPEYPKGVLPHGSSIQWNLVVEADSKIKILCDDIRMGQHGPWTDDCPHVYLSFDEGNGETKICGGNKGGYQYRSKGPKLFVRLVSKEGSGLMKCTAYNTKVPYTASLELRPDGHVKVIETPKTPLPNMDRMWTLTSTPGSRISLQCSLSFSQIENQCYKDILIIDDGERTTEYCKSENLVLFSKKNFAKIRIQLNEFGDRTARCVVQAVTGPHANQFLNILPEEIDSSEHGVTRGRKGTTCDCGRANKPPSRVTHGKEVRENEFPWMVLLQTYYPFGNGRYIMFNCGGSIITHRHVLTAAHCVVFKENGEIAAPENVRMRLAEHDQKTATGNEKEIVGEKLFIHDKYLKQQTHDIAVIFTKENIEYSLLIGPVCLSPVELPIHNRRIQIMGWGQTETGKSSDVLLKSRALVIDRLICAMAEWEICTQALPSATCFGDSGGPQVWVDPETNRYTQVGLASRAAKDCRSGPNTQTDVMYFYSWIQDAIQQSDPSQMICQKIN</sequence>
<dbReference type="FunFam" id="2.40.10.10:FF:000068">
    <property type="entry name" value="transmembrane protease serine 2"/>
    <property type="match status" value="1"/>
</dbReference>
<dbReference type="GO" id="GO:0006508">
    <property type="term" value="P:proteolysis"/>
    <property type="evidence" value="ECO:0007669"/>
    <property type="project" value="UniProtKB-KW"/>
</dbReference>
<dbReference type="EMBL" id="MN208402">
    <property type="protein sequence ID" value="QHB21591.1"/>
    <property type="molecule type" value="mRNA"/>
</dbReference>
<keyword evidence="1 3" id="KW-1015">Disulfide bond</keyword>
<dbReference type="Pfam" id="PF00089">
    <property type="entry name" value="Trypsin"/>
    <property type="match status" value="1"/>
</dbReference>
<name>A0A6B9KZE9_PLARH</name>
<dbReference type="PROSITE" id="PS00134">
    <property type="entry name" value="TRYPSIN_HIS"/>
    <property type="match status" value="1"/>
</dbReference>
<dbReference type="InterPro" id="IPR001314">
    <property type="entry name" value="Peptidase_S1A"/>
</dbReference>
<organism evidence="8">
    <name type="scientific">Platymeris rhadamanthus</name>
    <name type="common">Red spot assassin bug</name>
    <dbReference type="NCBI Taxonomy" id="1134088"/>
    <lineage>
        <taxon>Eukaryota</taxon>
        <taxon>Metazoa</taxon>
        <taxon>Ecdysozoa</taxon>
        <taxon>Arthropoda</taxon>
        <taxon>Hexapoda</taxon>
        <taxon>Insecta</taxon>
        <taxon>Pterygota</taxon>
        <taxon>Neoptera</taxon>
        <taxon>Paraneoptera</taxon>
        <taxon>Hemiptera</taxon>
        <taxon>Heteroptera</taxon>
        <taxon>Panheteroptera</taxon>
        <taxon>Cimicomorpha</taxon>
        <taxon>Reduviidae</taxon>
        <taxon>Platymeris</taxon>
    </lineage>
</organism>
<comment type="caution">
    <text evidence="3">Lacks conserved residue(s) required for the propagation of feature annotation.</text>
</comment>
<dbReference type="InterPro" id="IPR001254">
    <property type="entry name" value="Trypsin_dom"/>
</dbReference>
<proteinExistence type="evidence at transcript level"/>
<protein>
    <submittedName>
        <fullName evidence="8">Venom S1 protease with CUB domain 15</fullName>
    </submittedName>
</protein>
<dbReference type="Gene3D" id="2.40.10.10">
    <property type="entry name" value="Trypsin-like serine proteases"/>
    <property type="match status" value="1"/>
</dbReference>
<dbReference type="PANTHER" id="PTHR24256">
    <property type="entry name" value="TRYPTASE-RELATED"/>
    <property type="match status" value="1"/>
</dbReference>
<dbReference type="CDD" id="cd00190">
    <property type="entry name" value="Tryp_SPc"/>
    <property type="match status" value="1"/>
</dbReference>
<feature type="signal peptide" evidence="5">
    <location>
        <begin position="1"/>
        <end position="18"/>
    </location>
</feature>
<evidence type="ECO:0000259" key="6">
    <source>
        <dbReference type="PROSITE" id="PS01180"/>
    </source>
</evidence>
<feature type="disulfide bond" evidence="3">
    <location>
        <begin position="193"/>
        <end position="210"/>
    </location>
</feature>
<dbReference type="GO" id="GO:0004252">
    <property type="term" value="F:serine-type endopeptidase activity"/>
    <property type="evidence" value="ECO:0007669"/>
    <property type="project" value="InterPro"/>
</dbReference>
<reference evidence="8" key="1">
    <citation type="journal article" date="2019" name="Toxins">
        <title>Missiles of mass disruption: composition and glandular origin of venom used as a projectile defensive weapon by the assassin bug Platymeris rhadamanthus.</title>
        <authorList>
            <person name="Walker A.A."/>
            <person name="Robinson S.D."/>
            <person name="Undheim E.A.B."/>
            <person name="Jin J."/>
            <person name="Han X."/>
            <person name="Fry B.G."/>
            <person name="Vetter I."/>
            <person name="King G.F."/>
        </authorList>
    </citation>
    <scope>NUCLEOTIDE SEQUENCE</scope>
    <source>
        <tissue evidence="8">Venom glands</tissue>
    </source>
</reference>
<dbReference type="PROSITE" id="PS01180">
    <property type="entry name" value="CUB"/>
    <property type="match status" value="1"/>
</dbReference>
<dbReference type="SUPFAM" id="SSF50494">
    <property type="entry name" value="Trypsin-like serine proteases"/>
    <property type="match status" value="1"/>
</dbReference>
<dbReference type="Gene3D" id="2.60.120.290">
    <property type="entry name" value="Spermadhesin, CUB domain"/>
    <property type="match status" value="2"/>
</dbReference>
<dbReference type="InterPro" id="IPR018114">
    <property type="entry name" value="TRYPSIN_HIS"/>
</dbReference>
<dbReference type="SMART" id="SM00020">
    <property type="entry name" value="Tryp_SPc"/>
    <property type="match status" value="1"/>
</dbReference>
<feature type="chain" id="PRO_5025494175" evidence="5">
    <location>
        <begin position="19"/>
        <end position="536"/>
    </location>
</feature>
<dbReference type="PRINTS" id="PR00722">
    <property type="entry name" value="CHYMOTRYPSIN"/>
</dbReference>
<evidence type="ECO:0000259" key="7">
    <source>
        <dbReference type="PROSITE" id="PS50240"/>
    </source>
</evidence>
<keyword evidence="8" id="KW-0378">Hydrolase</keyword>
<dbReference type="InterPro" id="IPR000859">
    <property type="entry name" value="CUB_dom"/>
</dbReference>
<dbReference type="InterPro" id="IPR051487">
    <property type="entry name" value="Ser/Thr_Proteases_Immune/Dev"/>
</dbReference>
<keyword evidence="5" id="KW-0732">Signal</keyword>
<dbReference type="AlphaFoldDB" id="A0A6B9KZE9"/>
<dbReference type="InterPro" id="IPR043504">
    <property type="entry name" value="Peptidase_S1_PA_chymotrypsin"/>
</dbReference>
<feature type="domain" description="Peptidase S1" evidence="7">
    <location>
        <begin position="289"/>
        <end position="523"/>
    </location>
</feature>
<feature type="domain" description="CUB" evidence="6">
    <location>
        <begin position="130"/>
        <end position="210"/>
    </location>
</feature>
<comment type="similarity">
    <text evidence="2">Belongs to the peptidase S1 family. CLIP subfamily.</text>
</comment>
<accession>A0A6B9KZE9</accession>
<evidence type="ECO:0000256" key="2">
    <source>
        <dbReference type="ARBA" id="ARBA00024195"/>
    </source>
</evidence>
<dbReference type="InterPro" id="IPR035914">
    <property type="entry name" value="Sperma_CUB_dom_sf"/>
</dbReference>
<dbReference type="PROSITE" id="PS50240">
    <property type="entry name" value="TRYPSIN_DOM"/>
    <property type="match status" value="1"/>
</dbReference>
<keyword evidence="8" id="KW-0645">Protease</keyword>
<evidence type="ECO:0000256" key="5">
    <source>
        <dbReference type="SAM" id="SignalP"/>
    </source>
</evidence>
<dbReference type="SUPFAM" id="SSF49854">
    <property type="entry name" value="Spermadhesin, CUB domain"/>
    <property type="match status" value="2"/>
</dbReference>
<evidence type="ECO:0000313" key="8">
    <source>
        <dbReference type="EMBL" id="QHB21591.1"/>
    </source>
</evidence>
<evidence type="ECO:0000256" key="4">
    <source>
        <dbReference type="SAM" id="MobiDB-lite"/>
    </source>
</evidence>